<dbReference type="InterPro" id="IPR029063">
    <property type="entry name" value="SAM-dependent_MTases_sf"/>
</dbReference>
<accession>A0A6J4TUE3</accession>
<sequence length="270" mass="30322">MTDRAQRRTTFDAAADLYQRARPEYPEALYDTLFRATGLRAGDRVLEVGCATGKATMPLARRGVRVTCVELGAALAAGARRNLAGFPQVAVLEGAFEDVRPSADEPFDLVFAATAWHWLDPAVRFQRAWELLRSGGHLAFWSAAHVFPDGGDPFFAELQEVYEEIGEGLREGEGRPRPGELPDDRQEIEDSGLFDEVLVRHFDWDVIYDAQAYLDLLDTFSGHIAMQPWQRDRLHAEIRRRLGLRPDGRVRRGWGAVLHVARRRDAPAAS</sequence>
<dbReference type="PANTHER" id="PTHR44942:SF4">
    <property type="entry name" value="METHYLTRANSFERASE TYPE 11 DOMAIN-CONTAINING PROTEIN"/>
    <property type="match status" value="1"/>
</dbReference>
<proteinExistence type="inferred from homology"/>
<dbReference type="SUPFAM" id="SSF53335">
    <property type="entry name" value="S-adenosyl-L-methionine-dependent methyltransferases"/>
    <property type="match status" value="1"/>
</dbReference>
<protein>
    <recommendedName>
        <fullName evidence="4">Methyltransferase type 11 domain-containing protein</fullName>
    </recommendedName>
</protein>
<reference evidence="5" key="1">
    <citation type="submission" date="2020-02" db="EMBL/GenBank/DDBJ databases">
        <authorList>
            <person name="Meier V. D."/>
        </authorList>
    </citation>
    <scope>NUCLEOTIDE SEQUENCE</scope>
    <source>
        <strain evidence="5">AVDCRST_MAG79</strain>
    </source>
</reference>
<dbReference type="GO" id="GO:0032259">
    <property type="term" value="P:methylation"/>
    <property type="evidence" value="ECO:0007669"/>
    <property type="project" value="UniProtKB-KW"/>
</dbReference>
<evidence type="ECO:0000256" key="1">
    <source>
        <dbReference type="ARBA" id="ARBA00008361"/>
    </source>
</evidence>
<dbReference type="InterPro" id="IPR051052">
    <property type="entry name" value="Diverse_substrate_MTase"/>
</dbReference>
<dbReference type="CDD" id="cd02440">
    <property type="entry name" value="AdoMet_MTases"/>
    <property type="match status" value="1"/>
</dbReference>
<name>A0A6J4TUE3_9ACTN</name>
<evidence type="ECO:0000256" key="2">
    <source>
        <dbReference type="ARBA" id="ARBA00022603"/>
    </source>
</evidence>
<dbReference type="Pfam" id="PF08241">
    <property type="entry name" value="Methyltransf_11"/>
    <property type="match status" value="1"/>
</dbReference>
<dbReference type="Gene3D" id="3.40.50.150">
    <property type="entry name" value="Vaccinia Virus protein VP39"/>
    <property type="match status" value="1"/>
</dbReference>
<evidence type="ECO:0000256" key="3">
    <source>
        <dbReference type="ARBA" id="ARBA00022679"/>
    </source>
</evidence>
<keyword evidence="3" id="KW-0808">Transferase</keyword>
<dbReference type="EMBL" id="CADCWC010000165">
    <property type="protein sequence ID" value="CAA9531216.1"/>
    <property type="molecule type" value="Genomic_DNA"/>
</dbReference>
<dbReference type="PANTHER" id="PTHR44942">
    <property type="entry name" value="METHYLTRANSF_11 DOMAIN-CONTAINING PROTEIN"/>
    <property type="match status" value="1"/>
</dbReference>
<dbReference type="AlphaFoldDB" id="A0A6J4TUE3"/>
<keyword evidence="2" id="KW-0489">Methyltransferase</keyword>
<gene>
    <name evidence="5" type="ORF">AVDCRST_MAG79-937</name>
</gene>
<comment type="similarity">
    <text evidence="1">Belongs to the methyltransferase superfamily.</text>
</comment>
<dbReference type="InterPro" id="IPR013216">
    <property type="entry name" value="Methyltransf_11"/>
</dbReference>
<evidence type="ECO:0000259" key="4">
    <source>
        <dbReference type="Pfam" id="PF08241"/>
    </source>
</evidence>
<organism evidence="5">
    <name type="scientific">uncultured Thermoleophilia bacterium</name>
    <dbReference type="NCBI Taxonomy" id="1497501"/>
    <lineage>
        <taxon>Bacteria</taxon>
        <taxon>Bacillati</taxon>
        <taxon>Actinomycetota</taxon>
        <taxon>Thermoleophilia</taxon>
        <taxon>environmental samples</taxon>
    </lineage>
</organism>
<dbReference type="GO" id="GO:0008757">
    <property type="term" value="F:S-adenosylmethionine-dependent methyltransferase activity"/>
    <property type="evidence" value="ECO:0007669"/>
    <property type="project" value="InterPro"/>
</dbReference>
<feature type="domain" description="Methyltransferase type 11" evidence="4">
    <location>
        <begin position="46"/>
        <end position="140"/>
    </location>
</feature>
<evidence type="ECO:0000313" key="5">
    <source>
        <dbReference type="EMBL" id="CAA9531216.1"/>
    </source>
</evidence>